<keyword evidence="2" id="KW-0597">Phosphoprotein</keyword>
<dbReference type="InterPro" id="IPR014030">
    <property type="entry name" value="Ketoacyl_synth_N"/>
</dbReference>
<dbReference type="PROSITE" id="PS00012">
    <property type="entry name" value="PHOSPHOPANTETHEINE"/>
    <property type="match status" value="1"/>
</dbReference>
<keyword evidence="6" id="KW-0511">Multifunctional enzyme</keyword>
<gene>
    <name evidence="13" type="ORF">BJX66DRAFT_351419</name>
</gene>
<dbReference type="SUPFAM" id="SSF53901">
    <property type="entry name" value="Thiolase-like"/>
    <property type="match status" value="1"/>
</dbReference>
<dbReference type="PROSITE" id="PS52019">
    <property type="entry name" value="PKS_MFAS_DH"/>
    <property type="match status" value="1"/>
</dbReference>
<feature type="region of interest" description="N-terminal hotdog fold" evidence="8">
    <location>
        <begin position="942"/>
        <end position="1082"/>
    </location>
</feature>
<dbReference type="SUPFAM" id="SSF50129">
    <property type="entry name" value="GroES-like"/>
    <property type="match status" value="1"/>
</dbReference>
<dbReference type="InterPro" id="IPR050091">
    <property type="entry name" value="PKS_NRPS_Biosynth_Enz"/>
</dbReference>
<keyword evidence="14" id="KW-1185">Reference proteome</keyword>
<dbReference type="InterPro" id="IPR001227">
    <property type="entry name" value="Ac_transferase_dom_sf"/>
</dbReference>
<dbReference type="Pfam" id="PF21089">
    <property type="entry name" value="PKS_DH_N"/>
    <property type="match status" value="1"/>
</dbReference>
<dbReference type="SUPFAM" id="SSF55048">
    <property type="entry name" value="Probable ACP-binding domain of malonyl-CoA ACP transacylase"/>
    <property type="match status" value="1"/>
</dbReference>
<dbReference type="Pfam" id="PF16197">
    <property type="entry name" value="KAsynt_C_assoc"/>
    <property type="match status" value="1"/>
</dbReference>
<dbReference type="Pfam" id="PF14765">
    <property type="entry name" value="PS-DH"/>
    <property type="match status" value="1"/>
</dbReference>
<proteinExistence type="predicted"/>
<evidence type="ECO:0000313" key="13">
    <source>
        <dbReference type="EMBL" id="KAL2799946.1"/>
    </source>
</evidence>
<feature type="active site" description="Proton acceptor; for dehydratase activity" evidence="8">
    <location>
        <position position="974"/>
    </location>
</feature>
<keyword evidence="1" id="KW-0596">Phosphopantetheine</keyword>
<dbReference type="CDD" id="cd02440">
    <property type="entry name" value="AdoMet_MTases"/>
    <property type="match status" value="1"/>
</dbReference>
<dbReference type="InterPro" id="IPR032821">
    <property type="entry name" value="PKS_assoc"/>
</dbReference>
<dbReference type="SUPFAM" id="SSF53335">
    <property type="entry name" value="S-adenosyl-L-methionine-dependent methyltransferases"/>
    <property type="match status" value="1"/>
</dbReference>
<dbReference type="Gene3D" id="3.30.70.3290">
    <property type="match status" value="1"/>
</dbReference>
<accession>A0ABR4GLL8</accession>
<dbReference type="SMART" id="SM00827">
    <property type="entry name" value="PKS_AT"/>
    <property type="match status" value="1"/>
</dbReference>
<dbReference type="InterPro" id="IPR011032">
    <property type="entry name" value="GroES-like_sf"/>
</dbReference>
<feature type="compositionally biased region" description="Low complexity" evidence="9">
    <location>
        <begin position="1726"/>
        <end position="1738"/>
    </location>
</feature>
<evidence type="ECO:0000256" key="5">
    <source>
        <dbReference type="ARBA" id="ARBA00022857"/>
    </source>
</evidence>
<feature type="compositionally biased region" description="Low complexity" evidence="9">
    <location>
        <begin position="20"/>
        <end position="34"/>
    </location>
</feature>
<dbReference type="InterPro" id="IPR020807">
    <property type="entry name" value="PKS_DH"/>
</dbReference>
<feature type="region of interest" description="Disordered" evidence="9">
    <location>
        <begin position="1"/>
        <end position="34"/>
    </location>
</feature>
<dbReference type="InterPro" id="IPR013217">
    <property type="entry name" value="Methyltransf_12"/>
</dbReference>
<dbReference type="InterPro" id="IPR042104">
    <property type="entry name" value="PKS_dehydratase_sf"/>
</dbReference>
<dbReference type="InterPro" id="IPR020841">
    <property type="entry name" value="PKS_Beta-ketoAc_synthase_dom"/>
</dbReference>
<dbReference type="SMART" id="SM00826">
    <property type="entry name" value="PKS_DH"/>
    <property type="match status" value="1"/>
</dbReference>
<dbReference type="EMBL" id="JBFTWV010000005">
    <property type="protein sequence ID" value="KAL2799946.1"/>
    <property type="molecule type" value="Genomic_DNA"/>
</dbReference>
<dbReference type="InterPro" id="IPR009081">
    <property type="entry name" value="PP-bd_ACP"/>
</dbReference>
<feature type="domain" description="PKS/mFAS DH" evidence="12">
    <location>
        <begin position="942"/>
        <end position="1248"/>
    </location>
</feature>
<dbReference type="PROSITE" id="PS50075">
    <property type="entry name" value="CARRIER"/>
    <property type="match status" value="1"/>
</dbReference>
<evidence type="ECO:0000256" key="7">
    <source>
        <dbReference type="ARBA" id="ARBA00023315"/>
    </source>
</evidence>
<sequence>MHTVNIDDSNLPLYTGTAGSTPAPSNPNQNSSNATSNAIFAPIAICGMATRLPGGIHTPSDLWDLLTTKRSGRCRVPASRNTVSSFHGPGKLGHVASEYGYFLDDVDLRDVDTSFWSGMTRKEIEAMDPAQRLALEVVYECLQSAGVKTDEVRGKDVGVFVGTFGGDWGDLDSRDTQGYHMHRMTGQGDYMLANRVSYEFGLGGPSVTTRTACSSSLTALHSACQSLIAGDCGSAIVASANLILSPAPCIIMQEQGIISPSGSCKSFDADADGYARGEAVSAIYVKKLADAIRDGDPVRSVIRSSCVNSASASSSASESGSGVEGRSITTPSADAQEALIHRGLKLAGVTDPKSVAMVECHGTGTQVGDPIEATAVGNVFGEHGIYIGSVKSNLGHSEGASGLTSIIKMTLALENKIIPPNINFSTPNPKIPWERFKLKVATEPTPWPADRAELVGVNSFGIGGTNAHVLLASAASFGLKQPPASKETATGSSSITSHLLLFSAKHQTSVSRMISNHQAYSLSHPDSLPDMAYSLALKREVLSHRTFCVTDGEDGWTPSRTRRVLPGKSAPMLVFVFTGQGAQWPRMGRELIRNVPRFKESIEELDRVLKTLPDPPGWRLLDEILALKRKSRLSTAEFSQPCTTALQIALIDLLSAYGIRPAAVIGHSSGEIAAAYAARAIAAPDAIKVAYHRGKVLSQSTQLDSSSVVPPSSEGGMAAVGLGVEQVAPYLKPGVRVGCENSPASTTLTGDKKVLEEVVGAIESEEDGVFVRWLSVDRAYHSHSSIDFFSSVTGGVFDKVQLLDPVYWAQNLVSPVLFSTAMTALHQAHAGPKVFLELGPHSALSAPIRQILNKNHDPAVSPVLTDEYIPTLIRNNNSHRDLLTALGELWLRNIPINLNRLFGHGNFLPSLPLYPWHYDPEEKLWSETRLSHEWRFRQFPHHELLGVRVLESTDDNPSWRNVLRLDSVPWIKDHVVGGQVVFPAAGFVGMLGEAIRQVHGGFEKGFTVKALKISAALIFSSEAEGDEGIEIITQLMRVNSGTSSGSEGYTFTIHSYQPKTNNKKGTWAKHVTGQVSATASPRSLSLSAPVSSSPLPRPLSRRAWYRKMREMGLEYGPRFMGLTDMSAHPIEKSLVATVVNNVPDEGKSKPGDSIYAVHPACLDCLIQAIIPATFNGLTRRFQLLGLPTYIEEIFVCPPTEAKMTIEAHIDDTSGTTDISRTITASANNQLAIHISGLQLSTTSITDTSDPFPYGPHAAAELEWREDINLVDDIGSLFRPARIEDAADERRRAEVYALLDRFGAACIFDTARRLEEVEVSPTRPNLVHFKKWVACAKEMMLSGEYPGLQVEDIVALTQDEVTDTERNNQRILIENLYHSLLIPPTPATAPAAALYQIHQSSLSLISGKTSALDLLSADNTFHAVNELVQSHADYTAFLSLLAHRKPSLRILEIGGGTGATTRRVLNALREASKPYGERMYYSYTWTDISPGFVASAKRTFAGEPGMEFKVLDIERDALSQGFEKGTFDLVIACNVLHATTSLSTSLNNIRPLLHPEGRLFIQELSPATNARWINYIMGVLPGWWSGENDGRYPEPYIDVDRWDSLLRGAGFEGVTGWGFDGYSCNCIVAKLTRDKEREGEGRRVTLLHSGGSSGISDAAERVQKILADAGVGVDCYALDGVVPPPVGQDIISVLDLEAPFFHDVDESSFENFKRLLSHLHQQQEAADTNNNDSNNNTTNNRGILWLTGASQIACKDPRCGMVNGVARVIRTEMNIDFATVELEDFKAEAIARVPAILEEFQRRISVDKNGSEANMEWAVVGGKALVGRYHFIRVEEELERTAEINEGGDVVKGVQQATPGRIDTLCWKEMPASSSSSPSPSQALGETEVLVQVRAVGLNSTDLLTTTGANFLVADTSSTTHPPGLEATGLILATGPAVHNLAVGDRVMIVSPGCLSTTLKLDQRLCVRMPDSLTYEQAASMTLAYATAIHCLLDVGRLRKGMTVLIHCGNEGGAGMAAVDVANMVGAEIFATTNSNEEAKFFVQTFDIPRHRIFAPSPTAFHAEVMEATNGVGVDVVLRSDAASGGLLQSSWKCTAEFGTFIDITQSVALGQSLLDKQRFQSNRTFVRFDIARLIEKQPQRITSLMVRTMDYYRAGLIHPITPTTFSAESLVGAFRHLQNSEQQEQRLAKTVIIMPEDSTQLRASPSRQQLVLRPDRAYLFVGGLGGLGRSISTWLTEHGARRLVFLSPSAGTVPDDDPLLAELAAVGCTTTRVSGSVSNIHDVHNAILAAGIPIAGVLNACMVLADTSFTDMTHATWTKAVDPKVLGTWNLHNALLTLQPEQKLEFFFLFSSISAAGGQWGQANYNAGNTFLDAFVTYRHSLGLPAAAVNVGVMQDVGYLSQSGNSELLEALRATAQWLNTEGELLDVLELAMLRSMPGQSGAECGGGRAISASICMGMRSTLPMNAPGNRTVWRGDPRMLVYRNVEDHREASAGSTNSTSTEQILTQFLREASSDIALLKASKTAETLATAIGRTLAGFSGSSSGANEGADQKAGDIDIDASLSSTGIDSLVSMELRNWIRRKIGVEISVLEIVRADCVRELGVVAQRRLVEKYEACL</sequence>
<dbReference type="Gene3D" id="3.40.50.720">
    <property type="entry name" value="NAD(P)-binding Rossmann-like Domain"/>
    <property type="match status" value="2"/>
</dbReference>
<dbReference type="Pfam" id="PF08659">
    <property type="entry name" value="KR"/>
    <property type="match status" value="1"/>
</dbReference>
<dbReference type="InterPro" id="IPR016039">
    <property type="entry name" value="Thiolase-like"/>
</dbReference>
<dbReference type="InterPro" id="IPR020806">
    <property type="entry name" value="PKS_PP-bd"/>
</dbReference>
<name>A0ABR4GLL8_9EURO</name>
<dbReference type="InterPro" id="IPR057326">
    <property type="entry name" value="KR_dom"/>
</dbReference>
<dbReference type="Pfam" id="PF13602">
    <property type="entry name" value="ADH_zinc_N_2"/>
    <property type="match status" value="1"/>
</dbReference>
<dbReference type="InterPro" id="IPR014031">
    <property type="entry name" value="Ketoacyl_synth_C"/>
</dbReference>
<dbReference type="SMART" id="SM00829">
    <property type="entry name" value="PKS_ER"/>
    <property type="match status" value="1"/>
</dbReference>
<dbReference type="SMART" id="SM00822">
    <property type="entry name" value="PKS_KR"/>
    <property type="match status" value="1"/>
</dbReference>
<dbReference type="SUPFAM" id="SSF52151">
    <property type="entry name" value="FabD/lysophospholipase-like"/>
    <property type="match status" value="1"/>
</dbReference>
<dbReference type="InterPro" id="IPR036291">
    <property type="entry name" value="NAD(P)-bd_dom_sf"/>
</dbReference>
<dbReference type="SMART" id="SM00823">
    <property type="entry name" value="PKS_PP"/>
    <property type="match status" value="1"/>
</dbReference>
<dbReference type="InterPro" id="IPR013968">
    <property type="entry name" value="PKS_KR"/>
</dbReference>
<feature type="domain" description="Carrier" evidence="10">
    <location>
        <begin position="2527"/>
        <end position="2611"/>
    </location>
</feature>
<dbReference type="Pfam" id="PF00109">
    <property type="entry name" value="ketoacyl-synt"/>
    <property type="match status" value="1"/>
</dbReference>
<feature type="domain" description="Ketosynthase family 3 (KS3)" evidence="11">
    <location>
        <begin position="40"/>
        <end position="473"/>
    </location>
</feature>
<dbReference type="InterPro" id="IPR049900">
    <property type="entry name" value="PKS_mFAS_DH"/>
</dbReference>
<evidence type="ECO:0000259" key="11">
    <source>
        <dbReference type="PROSITE" id="PS52004"/>
    </source>
</evidence>
<evidence type="ECO:0000256" key="8">
    <source>
        <dbReference type="PROSITE-ProRule" id="PRU01363"/>
    </source>
</evidence>
<dbReference type="SMART" id="SM00825">
    <property type="entry name" value="PKS_KS"/>
    <property type="match status" value="1"/>
</dbReference>
<dbReference type="CDD" id="cd05195">
    <property type="entry name" value="enoyl_red"/>
    <property type="match status" value="1"/>
</dbReference>
<dbReference type="Pfam" id="PF02801">
    <property type="entry name" value="Ketoacyl-synt_C"/>
    <property type="match status" value="1"/>
</dbReference>
<dbReference type="SUPFAM" id="SSF47336">
    <property type="entry name" value="ACP-like"/>
    <property type="match status" value="1"/>
</dbReference>
<dbReference type="Gene3D" id="3.40.366.10">
    <property type="entry name" value="Malonyl-Coenzyme A Acyl Carrier Protein, domain 2"/>
    <property type="match status" value="2"/>
</dbReference>
<feature type="region of interest" description="C-terminal hotdog fold" evidence="8">
    <location>
        <begin position="1096"/>
        <end position="1248"/>
    </location>
</feature>
<dbReference type="SUPFAM" id="SSF51735">
    <property type="entry name" value="NAD(P)-binding Rossmann-fold domains"/>
    <property type="match status" value="2"/>
</dbReference>
<dbReference type="Gene3D" id="3.30.70.250">
    <property type="entry name" value="Malonyl-CoA ACP transacylase, ACP-binding"/>
    <property type="match status" value="1"/>
</dbReference>
<organism evidence="13 14">
    <name type="scientific">Aspergillus keveii</name>
    <dbReference type="NCBI Taxonomy" id="714993"/>
    <lineage>
        <taxon>Eukaryota</taxon>
        <taxon>Fungi</taxon>
        <taxon>Dikarya</taxon>
        <taxon>Ascomycota</taxon>
        <taxon>Pezizomycotina</taxon>
        <taxon>Eurotiomycetes</taxon>
        <taxon>Eurotiomycetidae</taxon>
        <taxon>Eurotiales</taxon>
        <taxon>Aspergillaceae</taxon>
        <taxon>Aspergillus</taxon>
        <taxon>Aspergillus subgen. Nidulantes</taxon>
    </lineage>
</organism>
<dbReference type="PANTHER" id="PTHR43775:SF49">
    <property type="entry name" value="SYNTHASE, PUTATIVE (JCVI)-RELATED"/>
    <property type="match status" value="1"/>
</dbReference>
<dbReference type="InterPro" id="IPR014043">
    <property type="entry name" value="Acyl_transferase_dom"/>
</dbReference>
<dbReference type="Gene3D" id="3.40.47.10">
    <property type="match status" value="1"/>
</dbReference>
<evidence type="ECO:0000259" key="10">
    <source>
        <dbReference type="PROSITE" id="PS50075"/>
    </source>
</evidence>
<evidence type="ECO:0000256" key="2">
    <source>
        <dbReference type="ARBA" id="ARBA00022553"/>
    </source>
</evidence>
<dbReference type="PANTHER" id="PTHR43775">
    <property type="entry name" value="FATTY ACID SYNTHASE"/>
    <property type="match status" value="1"/>
</dbReference>
<dbReference type="Gene3D" id="3.40.50.150">
    <property type="entry name" value="Vaccinia Virus protein VP39"/>
    <property type="match status" value="1"/>
</dbReference>
<evidence type="ECO:0008006" key="15">
    <source>
        <dbReference type="Google" id="ProtNLM"/>
    </source>
</evidence>
<dbReference type="Pfam" id="PF00698">
    <property type="entry name" value="Acyl_transf_1"/>
    <property type="match status" value="1"/>
</dbReference>
<comment type="caution">
    <text evidence="13">The sequence shown here is derived from an EMBL/GenBank/DDBJ whole genome shotgun (WGS) entry which is preliminary data.</text>
</comment>
<dbReference type="InterPro" id="IPR016035">
    <property type="entry name" value="Acyl_Trfase/lysoPLipase"/>
</dbReference>
<feature type="active site" description="Proton donor; for dehydratase activity" evidence="8">
    <location>
        <position position="1163"/>
    </location>
</feature>
<evidence type="ECO:0000313" key="14">
    <source>
        <dbReference type="Proteomes" id="UP001610563"/>
    </source>
</evidence>
<evidence type="ECO:0000256" key="3">
    <source>
        <dbReference type="ARBA" id="ARBA00022603"/>
    </source>
</evidence>
<keyword evidence="4" id="KW-0808">Transferase</keyword>
<dbReference type="InterPro" id="IPR006162">
    <property type="entry name" value="Ppantetheine_attach_site"/>
</dbReference>
<dbReference type="Pfam" id="PF08240">
    <property type="entry name" value="ADH_N"/>
    <property type="match status" value="1"/>
</dbReference>
<dbReference type="InterPro" id="IPR036736">
    <property type="entry name" value="ACP-like_sf"/>
</dbReference>
<dbReference type="InterPro" id="IPR029063">
    <property type="entry name" value="SAM-dependent_MTases_sf"/>
</dbReference>
<dbReference type="PROSITE" id="PS52004">
    <property type="entry name" value="KS3_2"/>
    <property type="match status" value="1"/>
</dbReference>
<dbReference type="Proteomes" id="UP001610563">
    <property type="component" value="Unassembled WGS sequence"/>
</dbReference>
<evidence type="ECO:0000259" key="12">
    <source>
        <dbReference type="PROSITE" id="PS52019"/>
    </source>
</evidence>
<dbReference type="Pfam" id="PF08242">
    <property type="entry name" value="Methyltransf_12"/>
    <property type="match status" value="1"/>
</dbReference>
<dbReference type="Gene3D" id="3.90.180.10">
    <property type="entry name" value="Medium-chain alcohol dehydrogenases, catalytic domain"/>
    <property type="match status" value="1"/>
</dbReference>
<dbReference type="InterPro" id="IPR020843">
    <property type="entry name" value="ER"/>
</dbReference>
<reference evidence="13 14" key="1">
    <citation type="submission" date="2024-07" db="EMBL/GenBank/DDBJ databases">
        <title>Section-level genome sequencing and comparative genomics of Aspergillus sections Usti and Cavernicolus.</title>
        <authorList>
            <consortium name="Lawrence Berkeley National Laboratory"/>
            <person name="Nybo J.L."/>
            <person name="Vesth T.C."/>
            <person name="Theobald S."/>
            <person name="Frisvad J.C."/>
            <person name="Larsen T.O."/>
            <person name="Kjaerboelling I."/>
            <person name="Rothschild-Mancinelli K."/>
            <person name="Lyhne E.K."/>
            <person name="Kogle M.E."/>
            <person name="Barry K."/>
            <person name="Clum A."/>
            <person name="Na H."/>
            <person name="Ledsgaard L."/>
            <person name="Lin J."/>
            <person name="Lipzen A."/>
            <person name="Kuo A."/>
            <person name="Riley R."/>
            <person name="Mondo S."/>
            <person name="Labutti K."/>
            <person name="Haridas S."/>
            <person name="Pangalinan J."/>
            <person name="Salamov A.A."/>
            <person name="Simmons B.A."/>
            <person name="Magnuson J.K."/>
            <person name="Chen J."/>
            <person name="Drula E."/>
            <person name="Henrissat B."/>
            <person name="Wiebenga A."/>
            <person name="Lubbers R.J."/>
            <person name="Gomes A.C."/>
            <person name="Makela M.R."/>
            <person name="Stajich J."/>
            <person name="Grigoriev I.V."/>
            <person name="Mortensen U.H."/>
            <person name="De Vries R.P."/>
            <person name="Baker S.E."/>
            <person name="Andersen M.R."/>
        </authorList>
    </citation>
    <scope>NUCLEOTIDE SEQUENCE [LARGE SCALE GENOMIC DNA]</scope>
    <source>
        <strain evidence="13 14">CBS 209.92</strain>
    </source>
</reference>
<dbReference type="InterPro" id="IPR049551">
    <property type="entry name" value="PKS_DH_C"/>
</dbReference>
<protein>
    <recommendedName>
        <fullName evidence="15">Polyketide synthase</fullName>
    </recommendedName>
</protein>
<dbReference type="Pfam" id="PF00550">
    <property type="entry name" value="PP-binding"/>
    <property type="match status" value="1"/>
</dbReference>
<keyword evidence="3" id="KW-0489">Methyltransferase</keyword>
<dbReference type="InterPro" id="IPR016036">
    <property type="entry name" value="Malonyl_transacylase_ACP-bd"/>
</dbReference>
<dbReference type="Gene3D" id="3.10.129.110">
    <property type="entry name" value="Polyketide synthase dehydratase"/>
    <property type="match status" value="1"/>
</dbReference>
<dbReference type="Gene3D" id="1.10.1200.10">
    <property type="entry name" value="ACP-like"/>
    <property type="match status" value="1"/>
</dbReference>
<evidence type="ECO:0000256" key="6">
    <source>
        <dbReference type="ARBA" id="ARBA00023268"/>
    </source>
</evidence>
<evidence type="ECO:0000256" key="4">
    <source>
        <dbReference type="ARBA" id="ARBA00022679"/>
    </source>
</evidence>
<feature type="region of interest" description="Disordered" evidence="9">
    <location>
        <begin position="1719"/>
        <end position="1738"/>
    </location>
</feature>
<evidence type="ECO:0000256" key="9">
    <source>
        <dbReference type="SAM" id="MobiDB-lite"/>
    </source>
</evidence>
<evidence type="ECO:0000256" key="1">
    <source>
        <dbReference type="ARBA" id="ARBA00022450"/>
    </source>
</evidence>
<keyword evidence="5" id="KW-0521">NADP</keyword>
<dbReference type="InterPro" id="IPR013154">
    <property type="entry name" value="ADH-like_N"/>
</dbReference>
<dbReference type="InterPro" id="IPR049552">
    <property type="entry name" value="PKS_DH_N"/>
</dbReference>
<keyword evidence="7" id="KW-0012">Acyltransferase</keyword>
<dbReference type="CDD" id="cd00833">
    <property type="entry name" value="PKS"/>
    <property type="match status" value="1"/>
</dbReference>